<dbReference type="PANTHER" id="PTHR43278:SF2">
    <property type="entry name" value="IRON-SULFUR FLAVOPROTEIN"/>
    <property type="match status" value="1"/>
</dbReference>
<accession>A0A9D2B7U6</accession>
<dbReference type="Gene3D" id="3.40.50.360">
    <property type="match status" value="1"/>
</dbReference>
<reference evidence="4" key="2">
    <citation type="submission" date="2021-04" db="EMBL/GenBank/DDBJ databases">
        <authorList>
            <person name="Gilroy R."/>
        </authorList>
    </citation>
    <scope>NUCLEOTIDE SEQUENCE</scope>
    <source>
        <strain evidence="4">CHK188-5543</strain>
    </source>
</reference>
<evidence type="ECO:0000256" key="1">
    <source>
        <dbReference type="ARBA" id="ARBA00022630"/>
    </source>
</evidence>
<evidence type="ECO:0000256" key="2">
    <source>
        <dbReference type="ARBA" id="ARBA00022643"/>
    </source>
</evidence>
<evidence type="ECO:0000313" key="4">
    <source>
        <dbReference type="EMBL" id="HIX66251.1"/>
    </source>
</evidence>
<sequence>MKILILNGSPRKNSNTRALLEQIAAGAQGHQVQLVDVAGLQVGGCRGCDACRKNGGSCVQRDDFAALLEQMRAADCILFGTPVYFWGISAQLKLCIDRLYAGGEGILHKQVGMVAVGADSLDGPQYRLIAEQFACIAEHLSWQVLFQEPVSASEAGEVLGRPELLERMRQIGGRL</sequence>
<dbReference type="Proteomes" id="UP000886800">
    <property type="component" value="Unassembled WGS sequence"/>
</dbReference>
<feature type="domain" description="NADPH-dependent FMN reductase-like" evidence="3">
    <location>
        <begin position="1"/>
        <end position="120"/>
    </location>
</feature>
<keyword evidence="1" id="KW-0285">Flavoprotein</keyword>
<dbReference type="PANTHER" id="PTHR43278">
    <property type="entry name" value="NAD(P)H-DEPENDENT FMN-CONTAINING OXIDOREDUCTASE YWQN-RELATED"/>
    <property type="match status" value="1"/>
</dbReference>
<gene>
    <name evidence="4" type="ORF">H9736_08395</name>
</gene>
<proteinExistence type="predicted"/>
<dbReference type="AlphaFoldDB" id="A0A9D2B7U6"/>
<comment type="caution">
    <text evidence="4">The sequence shown here is derived from an EMBL/GenBank/DDBJ whole genome shotgun (WGS) entry which is preliminary data.</text>
</comment>
<evidence type="ECO:0000313" key="5">
    <source>
        <dbReference type="Proteomes" id="UP000886800"/>
    </source>
</evidence>
<dbReference type="GO" id="GO:0016491">
    <property type="term" value="F:oxidoreductase activity"/>
    <property type="evidence" value="ECO:0007669"/>
    <property type="project" value="InterPro"/>
</dbReference>
<evidence type="ECO:0000259" key="3">
    <source>
        <dbReference type="Pfam" id="PF03358"/>
    </source>
</evidence>
<dbReference type="Pfam" id="PF03358">
    <property type="entry name" value="FMN_red"/>
    <property type="match status" value="1"/>
</dbReference>
<name>A0A9D2B7U6_9FIRM</name>
<dbReference type="InterPro" id="IPR005025">
    <property type="entry name" value="FMN_Rdtase-like_dom"/>
</dbReference>
<keyword evidence="2" id="KW-0288">FMN</keyword>
<dbReference type="InterPro" id="IPR029039">
    <property type="entry name" value="Flavoprotein-like_sf"/>
</dbReference>
<dbReference type="EMBL" id="DXES01000177">
    <property type="protein sequence ID" value="HIX66251.1"/>
    <property type="molecule type" value="Genomic_DNA"/>
</dbReference>
<reference evidence="4" key="1">
    <citation type="journal article" date="2021" name="PeerJ">
        <title>Extensive microbial diversity within the chicken gut microbiome revealed by metagenomics and culture.</title>
        <authorList>
            <person name="Gilroy R."/>
            <person name="Ravi A."/>
            <person name="Getino M."/>
            <person name="Pursley I."/>
            <person name="Horton D.L."/>
            <person name="Alikhan N.F."/>
            <person name="Baker D."/>
            <person name="Gharbi K."/>
            <person name="Hall N."/>
            <person name="Watson M."/>
            <person name="Adriaenssens E.M."/>
            <person name="Foster-Nyarko E."/>
            <person name="Jarju S."/>
            <person name="Secka A."/>
            <person name="Antonio M."/>
            <person name="Oren A."/>
            <person name="Chaudhuri R.R."/>
            <person name="La Ragione R."/>
            <person name="Hildebrand F."/>
            <person name="Pallen M.J."/>
        </authorList>
    </citation>
    <scope>NUCLEOTIDE SEQUENCE</scope>
    <source>
        <strain evidence="4">CHK188-5543</strain>
    </source>
</reference>
<protein>
    <submittedName>
        <fullName evidence="4">Flavodoxin family protein</fullName>
    </submittedName>
</protein>
<organism evidence="4 5">
    <name type="scientific">Candidatus Anaerotruncus excrementipullorum</name>
    <dbReference type="NCBI Taxonomy" id="2838465"/>
    <lineage>
        <taxon>Bacteria</taxon>
        <taxon>Bacillati</taxon>
        <taxon>Bacillota</taxon>
        <taxon>Clostridia</taxon>
        <taxon>Eubacteriales</taxon>
        <taxon>Oscillospiraceae</taxon>
        <taxon>Anaerotruncus</taxon>
    </lineage>
</organism>
<dbReference type="InterPro" id="IPR051796">
    <property type="entry name" value="ISF_SsuE-like"/>
</dbReference>
<dbReference type="SUPFAM" id="SSF52218">
    <property type="entry name" value="Flavoproteins"/>
    <property type="match status" value="1"/>
</dbReference>